<dbReference type="InterPro" id="IPR036038">
    <property type="entry name" value="Aminotransferase-like"/>
</dbReference>
<accession>A0A172QSH7</accession>
<dbReference type="InterPro" id="IPR043132">
    <property type="entry name" value="BCAT-like_C"/>
</dbReference>
<dbReference type="GO" id="GO:0003824">
    <property type="term" value="F:catalytic activity"/>
    <property type="evidence" value="ECO:0007669"/>
    <property type="project" value="InterPro"/>
</dbReference>
<organism evidence="1 2">
    <name type="scientific">Corynebacterium crudilactis</name>
    <dbReference type="NCBI Taxonomy" id="1652495"/>
    <lineage>
        <taxon>Bacteria</taxon>
        <taxon>Bacillati</taxon>
        <taxon>Actinomycetota</taxon>
        <taxon>Actinomycetes</taxon>
        <taxon>Mycobacteriales</taxon>
        <taxon>Corynebacteriaceae</taxon>
        <taxon>Corynebacterium</taxon>
    </lineage>
</organism>
<dbReference type="STRING" id="1652495.ccrud_04905"/>
<dbReference type="KEGG" id="ccjz:ccrud_04905"/>
<keyword evidence="2" id="KW-1185">Reference proteome</keyword>
<dbReference type="EMBL" id="CP015622">
    <property type="protein sequence ID" value="ANE03618.1"/>
    <property type="molecule type" value="Genomic_DNA"/>
</dbReference>
<name>A0A172QSH7_9CORY</name>
<dbReference type="InterPro" id="IPR001544">
    <property type="entry name" value="Aminotrans_IV"/>
</dbReference>
<reference evidence="1 2" key="1">
    <citation type="submission" date="2016-05" db="EMBL/GenBank/DDBJ databases">
        <title>Complete genome sequence of Corynebacterium crudilactis, a new Corynebacterium species isolated from raw cow's milk.</title>
        <authorList>
            <person name="Christian R."/>
            <person name="Zimmermann J."/>
            <person name="Lipski A."/>
            <person name="Kalinowski J."/>
        </authorList>
    </citation>
    <scope>NUCLEOTIDE SEQUENCE [LARGE SCALE GENOMIC DNA]</scope>
    <source>
        <strain evidence="1 2">JZ16</strain>
    </source>
</reference>
<dbReference type="Gene3D" id="3.20.10.10">
    <property type="entry name" value="D-amino Acid Aminotransferase, subunit A, domain 2"/>
    <property type="match status" value="1"/>
</dbReference>
<proteinExistence type="predicted"/>
<evidence type="ECO:0000313" key="2">
    <source>
        <dbReference type="Proteomes" id="UP000076929"/>
    </source>
</evidence>
<dbReference type="AlphaFoldDB" id="A0A172QSH7"/>
<dbReference type="OrthoDB" id="4570776at2"/>
<gene>
    <name evidence="1" type="ORF">ccrud_04905</name>
</gene>
<dbReference type="Pfam" id="PF01063">
    <property type="entry name" value="Aminotran_4"/>
    <property type="match status" value="1"/>
</dbReference>
<dbReference type="SUPFAM" id="SSF56752">
    <property type="entry name" value="D-aminoacid aminotransferase-like PLP-dependent enzymes"/>
    <property type="match status" value="1"/>
</dbReference>
<evidence type="ECO:0008006" key="3">
    <source>
        <dbReference type="Google" id="ProtNLM"/>
    </source>
</evidence>
<evidence type="ECO:0000313" key="1">
    <source>
        <dbReference type="EMBL" id="ANE03618.1"/>
    </source>
</evidence>
<sequence>MTYLLWDGDTLYKGASQRSPQVVDSYLVQDKHVVRWDLHEKRFAASSTPEAWPFLSEVRKAIPEKGAWFPRVEWHGADNFAVALRPAPPLRKTSSLWLPESPDPRTFPTIKGPDLKVLAWLRSRAHDNGFDDALLISPDGTIMEAANAAVVFWADKKTVILPKQEVLPSITVAATLPLWEKDGITIIREDIRRIDIPAWCGSSLHGWTPVVSWGRGLGRIAAAQAPSVKPWNTQLRPFL</sequence>
<dbReference type="Proteomes" id="UP000076929">
    <property type="component" value="Chromosome"/>
</dbReference>
<dbReference type="RefSeq" id="WP_066565117.1">
    <property type="nucleotide sequence ID" value="NZ_CP015622.1"/>
</dbReference>
<protein>
    <recommendedName>
        <fullName evidence="3">Aminotransferase</fullName>
    </recommendedName>
</protein>